<proteinExistence type="predicted"/>
<evidence type="ECO:0000259" key="1">
    <source>
        <dbReference type="Pfam" id="PF12770"/>
    </source>
</evidence>
<keyword evidence="3" id="KW-1185">Reference proteome</keyword>
<organism evidence="2 3">
    <name type="scientific">Amycolatopsis halotolerans</name>
    <dbReference type="NCBI Taxonomy" id="330083"/>
    <lineage>
        <taxon>Bacteria</taxon>
        <taxon>Bacillati</taxon>
        <taxon>Actinomycetota</taxon>
        <taxon>Actinomycetes</taxon>
        <taxon>Pseudonocardiales</taxon>
        <taxon>Pseudonocardiaceae</taxon>
        <taxon>Amycolatopsis</taxon>
    </lineage>
</organism>
<feature type="domain" description="CHAT" evidence="1">
    <location>
        <begin position="984"/>
        <end position="1285"/>
    </location>
</feature>
<comment type="caution">
    <text evidence="2">The sequence shown here is derived from an EMBL/GenBank/DDBJ whole genome shotgun (WGS) entry which is preliminary data.</text>
</comment>
<protein>
    <submittedName>
        <fullName evidence="2">CHAT domain-containing protein</fullName>
    </submittedName>
</protein>
<dbReference type="RefSeq" id="WP_377871830.1">
    <property type="nucleotide sequence ID" value="NZ_JBHMAY010000034.1"/>
</dbReference>
<accession>A0ABV7QUG2</accession>
<sequence length="1286" mass="136766">MKQEGEADSGNGDSARAEFERAVELAAAGGPIDRSSVIDAGEKLVGALPPDHPDRIFPSYLVGIAYLDRFDSAENGGAAADRERAITLLREVRARIPRQEPESALPALWLGLALSHRILRDPEGPAPELSESIDALTDGLGQPDEAGPDAVRLANYRLGLLHAMRFLVAGGEPGDHGEAVRRLTSAVEDPVTDPPVADAIRVMLAQLELGRARPPELRTGLDGITGDVVERVRENRLGLADPDAVRSALRHLDAVSGAGAGQEPLANISGVLRTFTKLAGNPDPAALSPEELRTVTAVLDEAQRDTEPGSAEAGTIAAFRAAVEAQRLRLPGQTGDHGHLVEEVLGALAALGDHPLRSLVRDLLGEVASPPGESARSGLSVGIEQLERALAELDGHPARVRTLSRLTVTALVRAADEKSAASLERIHELLRGSMNRPGATETENGILPLLLSWTEAFQGMLRGDAGQLGAAMTLVKEASRKLPEDHELQSLLGPLLGALLTQRYAITDNLEDLEEAGRLPRMPRREDAGPATTGKPIDAAHAMARVASLIPVLVRTAGAPSDRWDDEVIAELEAALAEIPEDQLRLSGFDRMRSLMSLAREAFGQPGAGPATARRLAALRAAGSALADPPADGEKSLLDWDSETGTALLGLGCLTGDIRRIDRGIDLLTEQCARPSETAHERVAELSALGGGFRVRHLLRRQPRDLDNAVVRFEQARLLALRQPGLPGTAAVLNQLGECYSARGDRNRRDPARAVSAGLAGLSARMREVLVQTGARRALEIARRADGEAAQVARWCVSAGDYESAVRALELGRAMVLRSATADADAPALLRDNGFADLAARWEEQMDSVPKRVRPDDAERPLDLADARIPSTLRRDVVVAIEGTSTERQLLSPPAVAEIAASLRLAEAAAFAYLVPSSDDTAGFAVIVTAEGEASELRLPGRNLGEAAEIEAFEQVQRDAHRVDPQTPEGVAATARWEQSAAALCDWAWTAVMEPVLGRIARARQARPVRLVLAPVGRLGVVPWHAARRKVTGGVRYVCQDAIVSYAASARQFVDVTQRGCRKWPEAPVLAEAAEAESAGGVLFWAEEEIAELNEHYYPGAVLLQGPDATPEAVRGQLPRQGEAGASMLHLSCHAYRADPPIDSYLVLDGDRRLHVRDVLSQAAARPADSPGALVVLAACASDLTETAHDEALTLATAFLAGGAAGVVGARWPVRDRTTALFMIMFHHYLNSGYPSPAVALRATQLWMLDPDRRLPPGVGGLLAGEVAATPLAAIGSWAAFAYQGS</sequence>
<evidence type="ECO:0000313" key="2">
    <source>
        <dbReference type="EMBL" id="MFC3515649.1"/>
    </source>
</evidence>
<dbReference type="Proteomes" id="UP001595764">
    <property type="component" value="Unassembled WGS sequence"/>
</dbReference>
<reference evidence="3" key="1">
    <citation type="journal article" date="2019" name="Int. J. Syst. Evol. Microbiol.">
        <title>The Global Catalogue of Microorganisms (GCM) 10K type strain sequencing project: providing services to taxonomists for standard genome sequencing and annotation.</title>
        <authorList>
            <consortium name="The Broad Institute Genomics Platform"/>
            <consortium name="The Broad Institute Genome Sequencing Center for Infectious Disease"/>
            <person name="Wu L."/>
            <person name="Ma J."/>
        </authorList>
    </citation>
    <scope>NUCLEOTIDE SEQUENCE [LARGE SCALE GENOMIC DNA]</scope>
    <source>
        <strain evidence="3">CGMCC 4.7682</strain>
    </source>
</reference>
<dbReference type="InterPro" id="IPR024983">
    <property type="entry name" value="CHAT_dom"/>
</dbReference>
<gene>
    <name evidence="2" type="ORF">ACFORO_36195</name>
</gene>
<name>A0ABV7QUG2_9PSEU</name>
<evidence type="ECO:0000313" key="3">
    <source>
        <dbReference type="Proteomes" id="UP001595764"/>
    </source>
</evidence>
<dbReference type="EMBL" id="JBHRWI010000052">
    <property type="protein sequence ID" value="MFC3515649.1"/>
    <property type="molecule type" value="Genomic_DNA"/>
</dbReference>
<dbReference type="Pfam" id="PF12770">
    <property type="entry name" value="CHAT"/>
    <property type="match status" value="1"/>
</dbReference>